<evidence type="ECO:0000256" key="2">
    <source>
        <dbReference type="ARBA" id="ARBA00022670"/>
    </source>
</evidence>
<keyword evidence="5" id="KW-0482">Metalloprotease</keyword>
<dbReference type="SUPFAM" id="SSF63411">
    <property type="entry name" value="LuxS/MPP-like metallohydrolase"/>
    <property type="match status" value="1"/>
</dbReference>
<proteinExistence type="inferred from homology"/>
<dbReference type="InterPro" id="IPR011765">
    <property type="entry name" value="Pept_M16_N"/>
</dbReference>
<comment type="caution">
    <text evidence="8">The sequence shown here is derived from an EMBL/GenBank/DDBJ whole genome shotgun (WGS) entry which is preliminary data.</text>
</comment>
<dbReference type="EMBL" id="CAJNNW010029458">
    <property type="protein sequence ID" value="CAE8700312.1"/>
    <property type="molecule type" value="Genomic_DNA"/>
</dbReference>
<dbReference type="PANTHER" id="PTHR43690">
    <property type="entry name" value="NARDILYSIN"/>
    <property type="match status" value="1"/>
</dbReference>
<dbReference type="InterPro" id="IPR006311">
    <property type="entry name" value="TAT_signal"/>
</dbReference>
<dbReference type="Gene3D" id="3.30.830.10">
    <property type="entry name" value="Metalloenzyme, LuxS/M16 peptidase-like"/>
    <property type="match status" value="1"/>
</dbReference>
<comment type="similarity">
    <text evidence="1">Belongs to the peptidase M16 family.</text>
</comment>
<feature type="non-terminal residue" evidence="8">
    <location>
        <position position="1"/>
    </location>
</feature>
<evidence type="ECO:0000256" key="6">
    <source>
        <dbReference type="SAM" id="MobiDB-lite"/>
    </source>
</evidence>
<sequence>MPTARRALLGATAATATVGGGAAALTFAGGAVSPGAHQQVPSGQSSVYRSRHVPRAAGSSTAERSEPPSRDLLRLACGLSLGAAAAGAGVRRQLRRRRCVLRHSIAVATAGEAVSTEADGLPCRRGVLPNGMRYVALRHLVPAGRFEAHLEFHVGSVDEQEDQRGMAHMIEHVCFLGSERRITLQSGGLGMTSNACTDFNHTVYHISMDSQHMSRGLEALADIGFTPAFRAERVEKERAAVLSEAQMVNDCTYRLQTQIIGAVHSDNRIHTRFPIGLEAQIAKWS</sequence>
<evidence type="ECO:0000259" key="7">
    <source>
        <dbReference type="Pfam" id="PF00675"/>
    </source>
</evidence>
<evidence type="ECO:0000256" key="5">
    <source>
        <dbReference type="ARBA" id="ARBA00023049"/>
    </source>
</evidence>
<keyword evidence="2" id="KW-0645">Protease</keyword>
<dbReference type="Pfam" id="PF00675">
    <property type="entry name" value="Peptidase_M16"/>
    <property type="match status" value="1"/>
</dbReference>
<organism evidence="8 9">
    <name type="scientific">Polarella glacialis</name>
    <name type="common">Dinoflagellate</name>
    <dbReference type="NCBI Taxonomy" id="89957"/>
    <lineage>
        <taxon>Eukaryota</taxon>
        <taxon>Sar</taxon>
        <taxon>Alveolata</taxon>
        <taxon>Dinophyceae</taxon>
        <taxon>Suessiales</taxon>
        <taxon>Suessiaceae</taxon>
        <taxon>Polarella</taxon>
    </lineage>
</organism>
<reference evidence="8" key="1">
    <citation type="submission" date="2021-02" db="EMBL/GenBank/DDBJ databases">
        <authorList>
            <person name="Dougan E. K."/>
            <person name="Rhodes N."/>
            <person name="Thang M."/>
            <person name="Chan C."/>
        </authorList>
    </citation>
    <scope>NUCLEOTIDE SEQUENCE</scope>
</reference>
<dbReference type="GO" id="GO:0046872">
    <property type="term" value="F:metal ion binding"/>
    <property type="evidence" value="ECO:0007669"/>
    <property type="project" value="InterPro"/>
</dbReference>
<evidence type="ECO:0000256" key="1">
    <source>
        <dbReference type="ARBA" id="ARBA00007261"/>
    </source>
</evidence>
<dbReference type="AlphaFoldDB" id="A0A813KEA9"/>
<evidence type="ECO:0000313" key="9">
    <source>
        <dbReference type="Proteomes" id="UP000626109"/>
    </source>
</evidence>
<dbReference type="GO" id="GO:0008237">
    <property type="term" value="F:metallopeptidase activity"/>
    <property type="evidence" value="ECO:0007669"/>
    <property type="project" value="UniProtKB-KW"/>
</dbReference>
<dbReference type="PANTHER" id="PTHR43690:SF33">
    <property type="entry name" value="STROMAL PROCESSING PEPTIDASE, CHLOROPLASTIC"/>
    <property type="match status" value="1"/>
</dbReference>
<dbReference type="Proteomes" id="UP000626109">
    <property type="component" value="Unassembled WGS sequence"/>
</dbReference>
<dbReference type="InterPro" id="IPR011249">
    <property type="entry name" value="Metalloenz_LuxS/M16"/>
</dbReference>
<keyword evidence="3" id="KW-0378">Hydrolase</keyword>
<name>A0A813KEA9_POLGL</name>
<feature type="compositionally biased region" description="Polar residues" evidence="6">
    <location>
        <begin position="39"/>
        <end position="48"/>
    </location>
</feature>
<dbReference type="PROSITE" id="PS51318">
    <property type="entry name" value="TAT"/>
    <property type="match status" value="1"/>
</dbReference>
<evidence type="ECO:0000256" key="4">
    <source>
        <dbReference type="ARBA" id="ARBA00022833"/>
    </source>
</evidence>
<evidence type="ECO:0000256" key="3">
    <source>
        <dbReference type="ARBA" id="ARBA00022801"/>
    </source>
</evidence>
<keyword evidence="4" id="KW-0862">Zinc</keyword>
<feature type="domain" description="Peptidase M16 N-terminal" evidence="7">
    <location>
        <begin position="135"/>
        <end position="269"/>
    </location>
</feature>
<dbReference type="GO" id="GO:0006508">
    <property type="term" value="P:proteolysis"/>
    <property type="evidence" value="ECO:0007669"/>
    <property type="project" value="UniProtKB-KW"/>
</dbReference>
<evidence type="ECO:0000313" key="8">
    <source>
        <dbReference type="EMBL" id="CAE8700312.1"/>
    </source>
</evidence>
<feature type="region of interest" description="Disordered" evidence="6">
    <location>
        <begin position="35"/>
        <end position="68"/>
    </location>
</feature>
<gene>
    <name evidence="8" type="ORF">PGLA2088_LOCUS31555</name>
</gene>
<protein>
    <recommendedName>
        <fullName evidence="7">Peptidase M16 N-terminal domain-containing protein</fullName>
    </recommendedName>
</protein>
<dbReference type="InterPro" id="IPR050626">
    <property type="entry name" value="Peptidase_M16"/>
</dbReference>
<accession>A0A813KEA9</accession>